<evidence type="ECO:0000313" key="6">
    <source>
        <dbReference type="Proteomes" id="UP001235939"/>
    </source>
</evidence>
<dbReference type="PROSITE" id="PS51253">
    <property type="entry name" value="HTH_CENPB"/>
    <property type="match status" value="1"/>
</dbReference>
<protein>
    <recommendedName>
        <fullName evidence="4">HTH CENPB-type domain-containing protein</fullName>
    </recommendedName>
</protein>
<evidence type="ECO:0000256" key="3">
    <source>
        <dbReference type="ARBA" id="ARBA00023242"/>
    </source>
</evidence>
<evidence type="ECO:0000256" key="1">
    <source>
        <dbReference type="ARBA" id="ARBA00004123"/>
    </source>
</evidence>
<dbReference type="InterPro" id="IPR007889">
    <property type="entry name" value="HTH_Psq"/>
</dbReference>
<dbReference type="EMBL" id="CP092872">
    <property type="protein sequence ID" value="UYV73122.1"/>
    <property type="molecule type" value="Genomic_DNA"/>
</dbReference>
<keyword evidence="3" id="KW-0539">Nucleus</keyword>
<dbReference type="Pfam" id="PF04218">
    <property type="entry name" value="CENP-B_N"/>
    <property type="match status" value="1"/>
</dbReference>
<dbReference type="InterPro" id="IPR009057">
    <property type="entry name" value="Homeodomain-like_sf"/>
</dbReference>
<dbReference type="PANTHER" id="PTHR19303:SF16">
    <property type="entry name" value="JERKY PROTEIN HOMOLOG-LIKE"/>
    <property type="match status" value="1"/>
</dbReference>
<evidence type="ECO:0000259" key="4">
    <source>
        <dbReference type="PROSITE" id="PS51253"/>
    </source>
</evidence>
<keyword evidence="2" id="KW-0238">DNA-binding</keyword>
<evidence type="ECO:0000256" key="2">
    <source>
        <dbReference type="ARBA" id="ARBA00023125"/>
    </source>
</evidence>
<keyword evidence="6" id="KW-1185">Reference proteome</keyword>
<accession>A0ABY6KW91</accession>
<dbReference type="PANTHER" id="PTHR19303">
    <property type="entry name" value="TRANSPOSON"/>
    <property type="match status" value="1"/>
</dbReference>
<dbReference type="InterPro" id="IPR050863">
    <property type="entry name" value="CenT-Element_Derived"/>
</dbReference>
<proteinExistence type="predicted"/>
<dbReference type="Pfam" id="PF03221">
    <property type="entry name" value="HTH_Tnp_Tc5"/>
    <property type="match status" value="1"/>
</dbReference>
<organism evidence="5 6">
    <name type="scientific">Cordylochernes scorpioides</name>
    <dbReference type="NCBI Taxonomy" id="51811"/>
    <lineage>
        <taxon>Eukaryota</taxon>
        <taxon>Metazoa</taxon>
        <taxon>Ecdysozoa</taxon>
        <taxon>Arthropoda</taxon>
        <taxon>Chelicerata</taxon>
        <taxon>Arachnida</taxon>
        <taxon>Pseudoscorpiones</taxon>
        <taxon>Cheliferoidea</taxon>
        <taxon>Chernetidae</taxon>
        <taxon>Cordylochernes</taxon>
    </lineage>
</organism>
<dbReference type="Proteomes" id="UP001235939">
    <property type="component" value="Chromosome 10"/>
</dbReference>
<dbReference type="SUPFAM" id="SSF46689">
    <property type="entry name" value="Homeodomain-like"/>
    <property type="match status" value="2"/>
</dbReference>
<name>A0ABY6KW91_9ARAC</name>
<sequence>MSSKRKRVVLSFTDKLKIVDQLKNDASGSSLARKYGVGNVTMTDIKNNSDVITNYASALDNEDENLYIKTMKMAENKDLDAVAYTWFLQLRSQGQTISGPLICEKALEINEKIGSNPDFKATTGLLMRFKSRHGIRQLDIQDEKLSANTQAAKHFKDFSYQKNLSMQLKSYQTANLNQNWPISLKKYSVFEECDQKSIQECDVDDPGYQLLTGDEIIESVVDDQVSRDKEEELRDDDQVDKGPPMRKLFIALGRL</sequence>
<reference evidence="5 6" key="1">
    <citation type="submission" date="2022-01" db="EMBL/GenBank/DDBJ databases">
        <title>A chromosomal length assembly of Cordylochernes scorpioides.</title>
        <authorList>
            <person name="Zeh D."/>
            <person name="Zeh J."/>
        </authorList>
    </citation>
    <scope>NUCLEOTIDE SEQUENCE [LARGE SCALE GENOMIC DNA]</scope>
    <source>
        <strain evidence="5">IN4F17</strain>
        <tissue evidence="5">Whole Body</tissue>
    </source>
</reference>
<feature type="domain" description="HTH CENPB-type" evidence="4">
    <location>
        <begin position="67"/>
        <end position="139"/>
    </location>
</feature>
<comment type="subcellular location">
    <subcellularLocation>
        <location evidence="1">Nucleus</location>
    </subcellularLocation>
</comment>
<dbReference type="InterPro" id="IPR006600">
    <property type="entry name" value="HTH_CenpB_DNA-bd_dom"/>
</dbReference>
<dbReference type="Gene3D" id="1.10.10.60">
    <property type="entry name" value="Homeodomain-like"/>
    <property type="match status" value="1"/>
</dbReference>
<evidence type="ECO:0000313" key="5">
    <source>
        <dbReference type="EMBL" id="UYV73122.1"/>
    </source>
</evidence>
<gene>
    <name evidence="5" type="ORF">LAZ67_10001884</name>
</gene>
<dbReference type="SMART" id="SM00674">
    <property type="entry name" value="CENPB"/>
    <property type="match status" value="1"/>
</dbReference>